<feature type="chain" id="PRO_5019218373" description="Porin" evidence="1">
    <location>
        <begin position="23"/>
        <end position="322"/>
    </location>
</feature>
<sequence length="322" mass="36054">MKRKVIITFAMLCMAIIGMSQTTDEFKPTGKMYGSVFTNFYTTISDGESASGFNLTRLELGYKYQFSPVISARVCYDIENPKDGGSLDFTAFARNAYLEYSDHGFTVDFGVITANAYNMQENFWGYRYVAKSYQDLYKYSSSRDLGIKAAYKFSDAVSADVFIANGEGYKSMQKDSALRVGFGATIDPVKKLTLRAYYDFISKDETMTTLALFAGYKAEKFSLGFEYNQRNNTSFVAGEDQDGISTYINLKPSKKVSVFGRYDKRMSKDDWNLSSDGDLFIAGMEYSPVKGVRLAPTLTGWSPADDSQAFTTGVLLNCEIKF</sequence>
<dbReference type="InterPro" id="IPR023614">
    <property type="entry name" value="Porin_dom_sf"/>
</dbReference>
<dbReference type="Gene3D" id="2.40.160.10">
    <property type="entry name" value="Porin"/>
    <property type="match status" value="1"/>
</dbReference>
<gene>
    <name evidence="2" type="ORF">BC643_2537</name>
</gene>
<protein>
    <recommendedName>
        <fullName evidence="4">Porin</fullName>
    </recommendedName>
</protein>
<keyword evidence="3" id="KW-1185">Reference proteome</keyword>
<dbReference type="RefSeq" id="WP_120273408.1">
    <property type="nucleotide sequence ID" value="NZ_RAPN01000001.1"/>
</dbReference>
<evidence type="ECO:0000313" key="2">
    <source>
        <dbReference type="EMBL" id="RKD92167.1"/>
    </source>
</evidence>
<evidence type="ECO:0000313" key="3">
    <source>
        <dbReference type="Proteomes" id="UP000283387"/>
    </source>
</evidence>
<dbReference type="EMBL" id="RAPN01000001">
    <property type="protein sequence ID" value="RKD92167.1"/>
    <property type="molecule type" value="Genomic_DNA"/>
</dbReference>
<evidence type="ECO:0000256" key="1">
    <source>
        <dbReference type="SAM" id="SignalP"/>
    </source>
</evidence>
<dbReference type="OrthoDB" id="1116797at2"/>
<reference evidence="2 3" key="1">
    <citation type="submission" date="2018-09" db="EMBL/GenBank/DDBJ databases">
        <title>Genomic Encyclopedia of Archaeal and Bacterial Type Strains, Phase II (KMG-II): from individual species to whole genera.</title>
        <authorList>
            <person name="Goeker M."/>
        </authorList>
    </citation>
    <scope>NUCLEOTIDE SEQUENCE [LARGE SCALE GENOMIC DNA]</scope>
    <source>
        <strain evidence="2 3">DSM 27148</strain>
    </source>
</reference>
<name>A0A419W9N8_9BACT</name>
<dbReference type="AlphaFoldDB" id="A0A419W9N8"/>
<proteinExistence type="predicted"/>
<organism evidence="2 3">
    <name type="scientific">Mangrovibacterium diazotrophicum</name>
    <dbReference type="NCBI Taxonomy" id="1261403"/>
    <lineage>
        <taxon>Bacteria</taxon>
        <taxon>Pseudomonadati</taxon>
        <taxon>Bacteroidota</taxon>
        <taxon>Bacteroidia</taxon>
        <taxon>Marinilabiliales</taxon>
        <taxon>Prolixibacteraceae</taxon>
        <taxon>Mangrovibacterium</taxon>
    </lineage>
</organism>
<evidence type="ECO:0008006" key="4">
    <source>
        <dbReference type="Google" id="ProtNLM"/>
    </source>
</evidence>
<accession>A0A419W9N8</accession>
<keyword evidence="1" id="KW-0732">Signal</keyword>
<feature type="signal peptide" evidence="1">
    <location>
        <begin position="1"/>
        <end position="22"/>
    </location>
</feature>
<dbReference type="SUPFAM" id="SSF56935">
    <property type="entry name" value="Porins"/>
    <property type="match status" value="1"/>
</dbReference>
<comment type="caution">
    <text evidence="2">The sequence shown here is derived from an EMBL/GenBank/DDBJ whole genome shotgun (WGS) entry which is preliminary data.</text>
</comment>
<dbReference type="Proteomes" id="UP000283387">
    <property type="component" value="Unassembled WGS sequence"/>
</dbReference>